<gene>
    <name evidence="1" type="ORF">A2Z24_01050</name>
</gene>
<organism evidence="1 2">
    <name type="scientific">Candidatus Woykebacteria bacterium RBG_16_44_10</name>
    <dbReference type="NCBI Taxonomy" id="1802597"/>
    <lineage>
        <taxon>Bacteria</taxon>
        <taxon>Candidatus Woykeibacteriota</taxon>
    </lineage>
</organism>
<name>A0A1G1WG36_9BACT</name>
<evidence type="ECO:0000313" key="1">
    <source>
        <dbReference type="EMBL" id="OGY26666.1"/>
    </source>
</evidence>
<dbReference type="EMBL" id="MHCT01000001">
    <property type="protein sequence ID" value="OGY26666.1"/>
    <property type="molecule type" value="Genomic_DNA"/>
</dbReference>
<dbReference type="AlphaFoldDB" id="A0A1G1WG36"/>
<accession>A0A1G1WG36</accession>
<dbReference type="Proteomes" id="UP000177588">
    <property type="component" value="Unassembled WGS sequence"/>
</dbReference>
<protein>
    <submittedName>
        <fullName evidence="1">Uncharacterized protein</fullName>
    </submittedName>
</protein>
<proteinExistence type="predicted"/>
<comment type="caution">
    <text evidence="1">The sequence shown here is derived from an EMBL/GenBank/DDBJ whole genome shotgun (WGS) entry which is preliminary data.</text>
</comment>
<dbReference type="STRING" id="1802597.A2Z24_01050"/>
<reference evidence="1 2" key="1">
    <citation type="journal article" date="2016" name="Nat. Commun.">
        <title>Thousands of microbial genomes shed light on interconnected biogeochemical processes in an aquifer system.</title>
        <authorList>
            <person name="Anantharaman K."/>
            <person name="Brown C.T."/>
            <person name="Hug L.A."/>
            <person name="Sharon I."/>
            <person name="Castelle C.J."/>
            <person name="Probst A.J."/>
            <person name="Thomas B.C."/>
            <person name="Singh A."/>
            <person name="Wilkins M.J."/>
            <person name="Karaoz U."/>
            <person name="Brodie E.L."/>
            <person name="Williams K.H."/>
            <person name="Hubbard S.S."/>
            <person name="Banfield J.F."/>
        </authorList>
    </citation>
    <scope>NUCLEOTIDE SEQUENCE [LARGE SCALE GENOMIC DNA]</scope>
</reference>
<sequence length="360" mass="36536">MLKRFLVVLTVFSLVLGTYFYSQTKVQAAALTSMSDTMTRLQTSTLSSHDILFTLVGANTVANGDTITIDFDEDGGKFTVANSGWVVGDFDFNDGAERVIFGVVQGTAPQTPDCTGSVGVNDIAVAVETDTGKIKFAPCSSYTASGAAPTVNVEFGSVAAGPGTNRITNPGSSGSTVIAITETTDSGSLAVPIMTSDQVTVSGTVDPSITSTLSSSTCTLTPTPLTTTAISVCSYTNGVDTNATGGYTSTITEDGELRTAAADTITDVSDGNVETTVDDEEYGVASSDAGAQTITDWDGTCDGDAGGEPATAIDGTAQSYADSGGPATETTTLCHAAGIAAVTEAGVYQHVVTHITTGIF</sequence>
<evidence type="ECO:0000313" key="2">
    <source>
        <dbReference type="Proteomes" id="UP000177588"/>
    </source>
</evidence>